<dbReference type="AlphaFoldDB" id="A0A8H4J3U0"/>
<keyword evidence="4" id="KW-0560">Oxidoreductase</keyword>
<keyword evidence="7" id="KW-1185">Reference proteome</keyword>
<dbReference type="InterPro" id="IPR036188">
    <property type="entry name" value="FAD/NAD-bd_sf"/>
</dbReference>
<accession>A0A8H4J3U0</accession>
<dbReference type="PANTHER" id="PTHR47356">
    <property type="entry name" value="FAD-DEPENDENT MONOOXYGENASE ASQG-RELATED"/>
    <property type="match status" value="1"/>
</dbReference>
<evidence type="ECO:0000313" key="7">
    <source>
        <dbReference type="Proteomes" id="UP000572817"/>
    </source>
</evidence>
<dbReference type="PANTHER" id="PTHR47356:SF2">
    <property type="entry name" value="FAD-BINDING DOMAIN-CONTAINING PROTEIN-RELATED"/>
    <property type="match status" value="1"/>
</dbReference>
<evidence type="ECO:0000256" key="3">
    <source>
        <dbReference type="ARBA" id="ARBA00022827"/>
    </source>
</evidence>
<dbReference type="Gene3D" id="3.50.50.60">
    <property type="entry name" value="FAD/NAD(P)-binding domain"/>
    <property type="match status" value="1"/>
</dbReference>
<evidence type="ECO:0000259" key="5">
    <source>
        <dbReference type="Pfam" id="PF01494"/>
    </source>
</evidence>
<dbReference type="Pfam" id="PF01494">
    <property type="entry name" value="FAD_binding_3"/>
    <property type="match status" value="1"/>
</dbReference>
<dbReference type="EMBL" id="WWBZ02000002">
    <property type="protein sequence ID" value="KAF4312557.1"/>
    <property type="molecule type" value="Genomic_DNA"/>
</dbReference>
<name>A0A8H4J3U0_9PEZI</name>
<protein>
    <recommendedName>
        <fullName evidence="5">FAD-binding domain-containing protein</fullName>
    </recommendedName>
</protein>
<organism evidence="6 7">
    <name type="scientific">Botryosphaeria dothidea</name>
    <dbReference type="NCBI Taxonomy" id="55169"/>
    <lineage>
        <taxon>Eukaryota</taxon>
        <taxon>Fungi</taxon>
        <taxon>Dikarya</taxon>
        <taxon>Ascomycota</taxon>
        <taxon>Pezizomycotina</taxon>
        <taxon>Dothideomycetes</taxon>
        <taxon>Dothideomycetes incertae sedis</taxon>
        <taxon>Botryosphaeriales</taxon>
        <taxon>Botryosphaeriaceae</taxon>
        <taxon>Botryosphaeria</taxon>
    </lineage>
</organism>
<dbReference type="SUPFAM" id="SSF51905">
    <property type="entry name" value="FAD/NAD(P)-binding domain"/>
    <property type="match status" value="1"/>
</dbReference>
<dbReference type="InterPro" id="IPR050562">
    <property type="entry name" value="FAD_mOase_fung"/>
</dbReference>
<gene>
    <name evidence="6" type="ORF">GTA08_BOTSDO11919</name>
</gene>
<dbReference type="GO" id="GO:0004497">
    <property type="term" value="F:monooxygenase activity"/>
    <property type="evidence" value="ECO:0007669"/>
    <property type="project" value="InterPro"/>
</dbReference>
<proteinExistence type="inferred from homology"/>
<evidence type="ECO:0000256" key="4">
    <source>
        <dbReference type="ARBA" id="ARBA00023002"/>
    </source>
</evidence>
<keyword evidence="3" id="KW-0274">FAD</keyword>
<sequence>MQPKSQLKVVIVGGSISGLTLAHALDRANIDWVVLDGHPIALPIGASISIFQNGSMVLDPLGIYDDLRALVHPMRKNYIRLSNGKAWQTSEAGKELKNLFGYSSCQLPRQRIIQLLYDHIGDKSKVYAGKEHRVLRVDHSDDGVEVITENGTSFRGDVVVVADGIHSTVRSEMWRHAQAIDPKAMHTDTANKFVSDYSCLFGISEPIEGLPAGESNIIIGNTKASYLAFIGMGGEVYWLMYHKMSSKHQWPDSPRFSKEDAELLANTHLKDKITETVTFEDVWKKRKTSTLLPMDEGVLDTWHWGRFVTVGDSTHKMTVNLGQGGNCAIEGAASLANALNALITSCRGEKPTMADIDSVLRSYQSSQKPRIKSIAKAAWDLTRVQYFEHPKTWLFLASTFSFVDPIKQAGINMYLDTHTINYLPQCCVDLLIKG</sequence>
<evidence type="ECO:0000256" key="2">
    <source>
        <dbReference type="ARBA" id="ARBA00022630"/>
    </source>
</evidence>
<dbReference type="GO" id="GO:0071949">
    <property type="term" value="F:FAD binding"/>
    <property type="evidence" value="ECO:0007669"/>
    <property type="project" value="InterPro"/>
</dbReference>
<feature type="domain" description="FAD-binding" evidence="5">
    <location>
        <begin position="7"/>
        <end position="347"/>
    </location>
</feature>
<dbReference type="Proteomes" id="UP000572817">
    <property type="component" value="Unassembled WGS sequence"/>
</dbReference>
<dbReference type="PRINTS" id="PR00420">
    <property type="entry name" value="RNGMNOXGNASE"/>
</dbReference>
<evidence type="ECO:0000313" key="6">
    <source>
        <dbReference type="EMBL" id="KAF4312557.1"/>
    </source>
</evidence>
<evidence type="ECO:0000256" key="1">
    <source>
        <dbReference type="ARBA" id="ARBA00007992"/>
    </source>
</evidence>
<comment type="similarity">
    <text evidence="1">Belongs to the paxM FAD-dependent monooxygenase family.</text>
</comment>
<dbReference type="OrthoDB" id="2431938at2759"/>
<reference evidence="6" key="1">
    <citation type="submission" date="2020-04" db="EMBL/GenBank/DDBJ databases">
        <title>Genome Assembly and Annotation of Botryosphaeria dothidea sdau 11-99, a Latent Pathogen of Apple Fruit Ring Rot in China.</title>
        <authorList>
            <person name="Yu C."/>
            <person name="Diao Y."/>
            <person name="Lu Q."/>
            <person name="Zhao J."/>
            <person name="Cui S."/>
            <person name="Peng C."/>
            <person name="He B."/>
            <person name="Liu H."/>
        </authorList>
    </citation>
    <scope>NUCLEOTIDE SEQUENCE [LARGE SCALE GENOMIC DNA]</scope>
    <source>
        <strain evidence="6">Sdau11-99</strain>
    </source>
</reference>
<keyword evidence="2" id="KW-0285">Flavoprotein</keyword>
<comment type="caution">
    <text evidence="6">The sequence shown here is derived from an EMBL/GenBank/DDBJ whole genome shotgun (WGS) entry which is preliminary data.</text>
</comment>
<dbReference type="InterPro" id="IPR002938">
    <property type="entry name" value="FAD-bd"/>
</dbReference>